<dbReference type="STRING" id="1196324.A374_15683"/>
<protein>
    <submittedName>
        <fullName evidence="2">Uncharacterized protein</fullName>
    </submittedName>
</protein>
<reference evidence="2 3" key="1">
    <citation type="journal article" date="2012" name="J. Bacteriol.">
        <title>Genome of Bacillus macauensis ZFHKF-1, a Long-Chain-Forming Bacterium.</title>
        <authorList>
            <person name="Cai L."/>
            <person name="Zhang T."/>
        </authorList>
    </citation>
    <scope>NUCLEOTIDE SEQUENCE [LARGE SCALE GENOMIC DNA]</scope>
    <source>
        <strain evidence="2 3">ZFHKF-1</strain>
    </source>
</reference>
<dbReference type="OrthoDB" id="2573204at2"/>
<dbReference type="SUPFAM" id="SSF50969">
    <property type="entry name" value="YVTN repeat-like/Quinoprotein amine dehydrogenase"/>
    <property type="match status" value="1"/>
</dbReference>
<accession>I8IXM5</accession>
<evidence type="ECO:0000313" key="3">
    <source>
        <dbReference type="Proteomes" id="UP000004080"/>
    </source>
</evidence>
<proteinExistence type="predicted"/>
<keyword evidence="1" id="KW-0812">Transmembrane</keyword>
<dbReference type="RefSeq" id="WP_007203209.1">
    <property type="nucleotide sequence ID" value="NZ_AKKV01000036.1"/>
</dbReference>
<keyword evidence="3" id="KW-1185">Reference proteome</keyword>
<dbReference type="Proteomes" id="UP000004080">
    <property type="component" value="Unassembled WGS sequence"/>
</dbReference>
<dbReference type="PATRIC" id="fig|1196324.3.peg.3209"/>
<dbReference type="AlphaFoldDB" id="I8IXM5"/>
<dbReference type="InterPro" id="IPR011044">
    <property type="entry name" value="Quino_amine_DH_bsu"/>
</dbReference>
<dbReference type="eggNOG" id="ENOG502ZFIU">
    <property type="taxonomic scope" value="Bacteria"/>
</dbReference>
<keyword evidence="1" id="KW-0472">Membrane</keyword>
<comment type="caution">
    <text evidence="2">The sequence shown here is derived from an EMBL/GenBank/DDBJ whole genome shotgun (WGS) entry which is preliminary data.</text>
</comment>
<evidence type="ECO:0000256" key="1">
    <source>
        <dbReference type="SAM" id="Phobius"/>
    </source>
</evidence>
<dbReference type="EMBL" id="AKKV01000036">
    <property type="protein sequence ID" value="EIT84241.1"/>
    <property type="molecule type" value="Genomic_DNA"/>
</dbReference>
<gene>
    <name evidence="2" type="ORF">A374_15683</name>
</gene>
<feature type="transmembrane region" description="Helical" evidence="1">
    <location>
        <begin position="7"/>
        <end position="25"/>
    </location>
</feature>
<evidence type="ECO:0000313" key="2">
    <source>
        <dbReference type="EMBL" id="EIT84241.1"/>
    </source>
</evidence>
<organism evidence="2 3">
    <name type="scientific">Fictibacillus macauensis ZFHKF-1</name>
    <dbReference type="NCBI Taxonomy" id="1196324"/>
    <lineage>
        <taxon>Bacteria</taxon>
        <taxon>Bacillati</taxon>
        <taxon>Bacillota</taxon>
        <taxon>Bacilli</taxon>
        <taxon>Bacillales</taxon>
        <taxon>Fictibacillaceae</taxon>
        <taxon>Fictibacillus</taxon>
    </lineage>
</organism>
<sequence length="392" mass="44674">MRTTIKATVLIIAFVIIGIIVYYSISYFREKDYVSINTQSPTFLKDKVAAVYFSGTADSTGVGSYTVYIDQKGKTSATKGEAIEAGGIAQGDGMLLREDPDKVEFVGKKNISFSMKEKVYTGYRQAAYLPKEKMFYSLTNKGQEKAGYFSVVRWGNEKKIREQKVPGFYLTYGNDGKDIYVLGEDDHSMNRLIFGKIKLGDRAIYSKIKTIGTIRDYENVNSNMLIKHHLAYFIFYKEDEATMTVVPHVMIYDLQNKKLYGKYQLGTFKVKTDRIEDSFIGYHNNFTIHGNKLYHLTGTSTVFVFDLKSKKPLQSFSLKRKKSTTYEVAGIDFRKDAIYILNKMKNKKEYELASYSYKDGAEKSALPVKGLNNIVDSHASSYDFVMLDHSNK</sequence>
<name>I8IXM5_9BACL</name>
<keyword evidence="1" id="KW-1133">Transmembrane helix</keyword>